<dbReference type="PANTHER" id="PTHR38657:SF1">
    <property type="entry name" value="SLR1343 PROTEIN"/>
    <property type="match status" value="1"/>
</dbReference>
<sequence>MVVGAQCPHRAAERHADHPRPGRRARRGGAAGKMRLRLILGDQLNPLHSWFSRPQDDVVYAMMEVRQETDYVLHHAQKIIAIFAAMRDFARQLRAAGHRVHYLAIDDADNRQTVPGNLDYLPAHHGATEFAWQAPDEWRLDQQLSAYAAALPIPSAMEDTEHFYTNRDDAAQIFAGREHWLMEQFYRRMRTRHRVLMSDTGKPAGGQWNFDHDNREAWNGIPWEPADLRGRHDHSALWQTIQASGANSFGEPDAAQFAWPLNQQEALQQLERFVEHALPHFGRFQDAMSVKAWRLFHSLLSFAMNVKMLSPRTVVERVEAAYRDGAVPLASAEGYIRQILGWREYVRGVYWHRMPGYDRLNAFDHHAPLPSWFWDGQTRMRCVAAAIGQSLQHAHSHHINRLMVIGNFALLAGLSPHELHQWYLGIYIDAFEWVELPNTLGMSQFADGGLLATKPYVSSAAYIDRMSDYCKGCHYDKKARTGERACPYNALYWDFFDRNRDQLAGNQRLGMVYQQLRRMDEGALAALRERAADLRGRLAEL</sequence>
<dbReference type="InterPro" id="IPR014729">
    <property type="entry name" value="Rossmann-like_a/b/a_fold"/>
</dbReference>
<evidence type="ECO:0000313" key="3">
    <source>
        <dbReference type="Proteomes" id="UP000475582"/>
    </source>
</evidence>
<dbReference type="InterPro" id="IPR036134">
    <property type="entry name" value="Crypto/Photolyase_FAD-like_sf"/>
</dbReference>
<proteinExistence type="predicted"/>
<dbReference type="Proteomes" id="UP000475582">
    <property type="component" value="Unassembled WGS sequence"/>
</dbReference>
<name>A0A6L6PB93_9BURK</name>
<gene>
    <name evidence="2" type="ORF">GM676_00550</name>
</gene>
<dbReference type="OrthoDB" id="5288100at2"/>
<dbReference type="Pfam" id="PF04244">
    <property type="entry name" value="DPRP"/>
    <property type="match status" value="1"/>
</dbReference>
<evidence type="ECO:0000313" key="2">
    <source>
        <dbReference type="EMBL" id="MTV36073.1"/>
    </source>
</evidence>
<dbReference type="Gene3D" id="1.25.40.80">
    <property type="match status" value="1"/>
</dbReference>
<reference evidence="2 3" key="1">
    <citation type="submission" date="2019-11" db="EMBL/GenBank/DDBJ databases">
        <title>Type strains purchased from KCTC, JCM and DSMZ.</title>
        <authorList>
            <person name="Lu H."/>
        </authorList>
    </citation>
    <scope>NUCLEOTIDE SEQUENCE [LARGE SCALE GENOMIC DNA]</scope>
    <source>
        <strain evidence="2 3">KCTC 22382</strain>
    </source>
</reference>
<dbReference type="InterPro" id="IPR007357">
    <property type="entry name" value="PhrB-like"/>
</dbReference>
<dbReference type="Gene3D" id="1.10.10.1710">
    <property type="entry name" value="Deoxyribodipyrimidine photolyase-related"/>
    <property type="match status" value="1"/>
</dbReference>
<dbReference type="Gene3D" id="3.40.50.620">
    <property type="entry name" value="HUPs"/>
    <property type="match status" value="1"/>
</dbReference>
<dbReference type="AlphaFoldDB" id="A0A6L6PB93"/>
<dbReference type="GO" id="GO:0016829">
    <property type="term" value="F:lyase activity"/>
    <property type="evidence" value="ECO:0007669"/>
    <property type="project" value="UniProtKB-KW"/>
</dbReference>
<feature type="compositionally biased region" description="Basic and acidic residues" evidence="1">
    <location>
        <begin position="10"/>
        <end position="20"/>
    </location>
</feature>
<keyword evidence="2" id="KW-0456">Lyase</keyword>
<feature type="region of interest" description="Disordered" evidence="1">
    <location>
        <begin position="1"/>
        <end position="29"/>
    </location>
</feature>
<dbReference type="InterPro" id="IPR052551">
    <property type="entry name" value="UV-DNA_repair_photolyase"/>
</dbReference>
<dbReference type="SUPFAM" id="SSF48173">
    <property type="entry name" value="Cryptochrome/photolyase FAD-binding domain"/>
    <property type="match status" value="1"/>
</dbReference>
<dbReference type="PANTHER" id="PTHR38657">
    <property type="entry name" value="SLR1343 PROTEIN"/>
    <property type="match status" value="1"/>
</dbReference>
<keyword evidence="3" id="KW-1185">Reference proteome</keyword>
<protein>
    <submittedName>
        <fullName evidence="2">Cryptochrome/photolyase family protein</fullName>
    </submittedName>
</protein>
<accession>A0A6L6PB93</accession>
<evidence type="ECO:0000256" key="1">
    <source>
        <dbReference type="SAM" id="MobiDB-lite"/>
    </source>
</evidence>
<dbReference type="Gene3D" id="1.10.579.10">
    <property type="entry name" value="DNA Cyclobutane Dipyrimidine Photolyase, subunit A, domain 3"/>
    <property type="match status" value="1"/>
</dbReference>
<organism evidence="2 3">
    <name type="scientific">Duganella radicis</name>
    <dbReference type="NCBI Taxonomy" id="551988"/>
    <lineage>
        <taxon>Bacteria</taxon>
        <taxon>Pseudomonadati</taxon>
        <taxon>Pseudomonadota</taxon>
        <taxon>Betaproteobacteria</taxon>
        <taxon>Burkholderiales</taxon>
        <taxon>Oxalobacteraceae</taxon>
        <taxon>Telluria group</taxon>
        <taxon>Duganella</taxon>
    </lineage>
</organism>
<dbReference type="EMBL" id="WNKY01000001">
    <property type="protein sequence ID" value="MTV36073.1"/>
    <property type="molecule type" value="Genomic_DNA"/>
</dbReference>
<comment type="caution">
    <text evidence="2">The sequence shown here is derived from an EMBL/GenBank/DDBJ whole genome shotgun (WGS) entry which is preliminary data.</text>
</comment>